<comment type="pathway">
    <text evidence="4">Lipid metabolism.</text>
</comment>
<evidence type="ECO:0000256" key="19">
    <source>
        <dbReference type="SAM" id="Phobius"/>
    </source>
</evidence>
<keyword evidence="14" id="KW-0443">Lipid metabolism</keyword>
<dbReference type="PANTHER" id="PTHR46382">
    <property type="entry name" value="PHOSPHATIDATE CYTIDYLYLTRANSFERASE"/>
    <property type="match status" value="1"/>
</dbReference>
<comment type="subcellular location">
    <subcellularLocation>
        <location evidence="2">Cell membrane</location>
        <topology evidence="2">Multi-pass membrane protein</topology>
    </subcellularLocation>
</comment>
<dbReference type="Pfam" id="PF01148">
    <property type="entry name" value="CTP_transf_1"/>
    <property type="match status" value="1"/>
</dbReference>
<evidence type="ECO:0000256" key="5">
    <source>
        <dbReference type="ARBA" id="ARBA00010185"/>
    </source>
</evidence>
<evidence type="ECO:0000256" key="9">
    <source>
        <dbReference type="ARBA" id="ARBA00022516"/>
    </source>
</evidence>
<evidence type="ECO:0000256" key="11">
    <source>
        <dbReference type="ARBA" id="ARBA00022692"/>
    </source>
</evidence>
<evidence type="ECO:0000256" key="13">
    <source>
        <dbReference type="ARBA" id="ARBA00022989"/>
    </source>
</evidence>
<keyword evidence="8" id="KW-1003">Cell membrane</keyword>
<evidence type="ECO:0000256" key="14">
    <source>
        <dbReference type="ARBA" id="ARBA00023098"/>
    </source>
</evidence>
<keyword evidence="16" id="KW-0594">Phospholipid biosynthesis</keyword>
<feature type="transmembrane region" description="Helical" evidence="19">
    <location>
        <begin position="210"/>
        <end position="230"/>
    </location>
</feature>
<keyword evidence="12 18" id="KW-0548">Nucleotidyltransferase</keyword>
<evidence type="ECO:0000256" key="12">
    <source>
        <dbReference type="ARBA" id="ARBA00022695"/>
    </source>
</evidence>
<proteinExistence type="inferred from homology"/>
<dbReference type="PROSITE" id="PS01315">
    <property type="entry name" value="CDS"/>
    <property type="match status" value="1"/>
</dbReference>
<keyword evidence="10 18" id="KW-0808">Transferase</keyword>
<keyword evidence="9" id="KW-0444">Lipid biosynthesis</keyword>
<evidence type="ECO:0000256" key="1">
    <source>
        <dbReference type="ARBA" id="ARBA00001698"/>
    </source>
</evidence>
<dbReference type="GO" id="GO:0016024">
    <property type="term" value="P:CDP-diacylglycerol biosynthetic process"/>
    <property type="evidence" value="ECO:0007669"/>
    <property type="project" value="UniProtKB-UniPathway"/>
</dbReference>
<evidence type="ECO:0000256" key="17">
    <source>
        <dbReference type="ARBA" id="ARBA00023264"/>
    </source>
</evidence>
<evidence type="ECO:0000256" key="3">
    <source>
        <dbReference type="ARBA" id="ARBA00005119"/>
    </source>
</evidence>
<dbReference type="AlphaFoldDB" id="A0A2Z6IAJ6"/>
<evidence type="ECO:0000313" key="20">
    <source>
        <dbReference type="EMBL" id="BBF22920.1"/>
    </source>
</evidence>
<reference evidence="20 21" key="1">
    <citation type="journal article" date="2018" name="Int. J. Syst. Evol. Microbiol.">
        <title>Mesosutterella multiformis gen. nov., sp. nov., a member of the family Sutterellaceae and Sutterella megalosphaeroides sp. nov., isolated from human faeces.</title>
        <authorList>
            <person name="Sakamoto M."/>
            <person name="Ikeyama N."/>
            <person name="Kunihiro T."/>
            <person name="Iino T."/>
            <person name="Yuki M."/>
            <person name="Ohkuma M."/>
        </authorList>
    </citation>
    <scope>NUCLEOTIDE SEQUENCE [LARGE SCALE GENOMIC DNA]</scope>
    <source>
        <strain evidence="20 21">6FBBBH3</strain>
    </source>
</reference>
<evidence type="ECO:0000256" key="10">
    <source>
        <dbReference type="ARBA" id="ARBA00022679"/>
    </source>
</evidence>
<evidence type="ECO:0000256" key="4">
    <source>
        <dbReference type="ARBA" id="ARBA00005189"/>
    </source>
</evidence>
<evidence type="ECO:0000313" key="21">
    <source>
        <dbReference type="Proteomes" id="UP000271003"/>
    </source>
</evidence>
<feature type="transmembrane region" description="Helical" evidence="19">
    <location>
        <begin position="108"/>
        <end position="131"/>
    </location>
</feature>
<keyword evidence="13 19" id="KW-1133">Transmembrane helix</keyword>
<feature type="transmembrane region" description="Helical" evidence="19">
    <location>
        <begin position="78"/>
        <end position="96"/>
    </location>
</feature>
<dbReference type="GO" id="GO:0004605">
    <property type="term" value="F:phosphatidate cytidylyltransferase activity"/>
    <property type="evidence" value="ECO:0007669"/>
    <property type="project" value="UniProtKB-EC"/>
</dbReference>
<evidence type="ECO:0000256" key="15">
    <source>
        <dbReference type="ARBA" id="ARBA00023136"/>
    </source>
</evidence>
<dbReference type="PANTHER" id="PTHR46382:SF1">
    <property type="entry name" value="PHOSPHATIDATE CYTIDYLYLTRANSFERASE"/>
    <property type="match status" value="1"/>
</dbReference>
<keyword evidence="11 18" id="KW-0812">Transmembrane</keyword>
<dbReference type="RefSeq" id="WP_120176585.1">
    <property type="nucleotide sequence ID" value="NZ_AP018786.1"/>
</dbReference>
<name>A0A2Z6IAJ6_9BURK</name>
<dbReference type="UniPathway" id="UPA00557">
    <property type="reaction ID" value="UER00614"/>
</dbReference>
<evidence type="ECO:0000256" key="6">
    <source>
        <dbReference type="ARBA" id="ARBA00012487"/>
    </source>
</evidence>
<gene>
    <name evidence="20" type="ORF">SUTMEG_08110</name>
</gene>
<comment type="pathway">
    <text evidence="3 18">Phospholipid metabolism; CDP-diacylglycerol biosynthesis; CDP-diacylglycerol from sn-glycerol 3-phosphate: step 3/3.</text>
</comment>
<evidence type="ECO:0000256" key="8">
    <source>
        <dbReference type="ARBA" id="ARBA00022475"/>
    </source>
</evidence>
<comment type="similarity">
    <text evidence="5 18">Belongs to the CDS family.</text>
</comment>
<keyword evidence="15 19" id="KW-0472">Membrane</keyword>
<protein>
    <recommendedName>
        <fullName evidence="7 18">Phosphatidate cytidylyltransferase</fullName>
        <ecNumber evidence="6 18">2.7.7.41</ecNumber>
    </recommendedName>
</protein>
<dbReference type="InterPro" id="IPR000374">
    <property type="entry name" value="PC_trans"/>
</dbReference>
<feature type="transmembrane region" description="Helical" evidence="19">
    <location>
        <begin position="52"/>
        <end position="71"/>
    </location>
</feature>
<organism evidence="20 21">
    <name type="scientific">Sutterella megalosphaeroides</name>
    <dbReference type="NCBI Taxonomy" id="2494234"/>
    <lineage>
        <taxon>Bacteria</taxon>
        <taxon>Pseudomonadati</taxon>
        <taxon>Pseudomonadota</taxon>
        <taxon>Betaproteobacteria</taxon>
        <taxon>Burkholderiales</taxon>
        <taxon>Sutterellaceae</taxon>
        <taxon>Sutterella</taxon>
    </lineage>
</organism>
<feature type="transmembrane region" description="Helical" evidence="19">
    <location>
        <begin position="178"/>
        <end position="198"/>
    </location>
</feature>
<dbReference type="EMBL" id="AP018786">
    <property type="protein sequence ID" value="BBF22920.1"/>
    <property type="molecule type" value="Genomic_DNA"/>
</dbReference>
<dbReference type="EC" id="2.7.7.41" evidence="6 18"/>
<dbReference type="GO" id="GO:0005886">
    <property type="term" value="C:plasma membrane"/>
    <property type="evidence" value="ECO:0007669"/>
    <property type="project" value="UniProtKB-SubCell"/>
</dbReference>
<feature type="transmembrane region" description="Helical" evidence="19">
    <location>
        <begin position="138"/>
        <end position="158"/>
    </location>
</feature>
<accession>A0A2Z6IAJ6</accession>
<feature type="transmembrane region" description="Helical" evidence="19">
    <location>
        <begin position="262"/>
        <end position="280"/>
    </location>
</feature>
<dbReference type="Proteomes" id="UP000271003">
    <property type="component" value="Chromosome"/>
</dbReference>
<evidence type="ECO:0000256" key="7">
    <source>
        <dbReference type="ARBA" id="ARBA00019373"/>
    </source>
</evidence>
<keyword evidence="21" id="KW-1185">Reference proteome</keyword>
<keyword evidence="17" id="KW-1208">Phospholipid metabolism</keyword>
<evidence type="ECO:0000256" key="18">
    <source>
        <dbReference type="RuleBase" id="RU003938"/>
    </source>
</evidence>
<dbReference type="KEGG" id="sutt:SUTMEG_08110"/>
<evidence type="ECO:0000256" key="2">
    <source>
        <dbReference type="ARBA" id="ARBA00004651"/>
    </source>
</evidence>
<evidence type="ECO:0000256" key="16">
    <source>
        <dbReference type="ARBA" id="ARBA00023209"/>
    </source>
</evidence>
<dbReference type="OrthoDB" id="9799199at2"/>
<sequence length="281" mass="30813">MLMLRVITATVLLAVLCIAIAMGPLAFAGVMAVAFGAALYEWLRMGGLGPVPAVLVAAVEMITQFSLYWAGALPRMEWFLFIIDGAVMLAWFAIFFTELAHRKNGFKVSVRTCLVSAVTFVPAAYLSLLYLYEIGDWVMVLSVLLIVWGADISAYFSGRAWGKHPMAPAISPKKTWEGALGAYVIVIVFFLLTYWFCIQKNVFTNFLFDELGFVWGVVVLAGLVALSIAGDLWESMLKRLVGIKDSSNLLPGHGGFFDRMDATLPVIPAATWIILSVVLAR</sequence>
<comment type="catalytic activity">
    <reaction evidence="1 18">
        <text>a 1,2-diacyl-sn-glycero-3-phosphate + CTP + H(+) = a CDP-1,2-diacyl-sn-glycerol + diphosphate</text>
        <dbReference type="Rhea" id="RHEA:16229"/>
        <dbReference type="ChEBI" id="CHEBI:15378"/>
        <dbReference type="ChEBI" id="CHEBI:33019"/>
        <dbReference type="ChEBI" id="CHEBI:37563"/>
        <dbReference type="ChEBI" id="CHEBI:58332"/>
        <dbReference type="ChEBI" id="CHEBI:58608"/>
        <dbReference type="EC" id="2.7.7.41"/>
    </reaction>
</comment>